<gene>
    <name evidence="1" type="ORF">SAMN05421659_12712</name>
</gene>
<sequence>MKLTNLTEGTEIIVKAYTEYESIEFNTKCVQVLDNSILVEPIKKENEPINFKSDIVKIDISLIREEQSPLIWKNVSVTYISYMNQEFHYITAFSYYSSIDTYIIKKQRERVQNKAK</sequence>
<organism evidence="1 2">
    <name type="scientific">[Clostridium] fimetarium</name>
    <dbReference type="NCBI Taxonomy" id="99656"/>
    <lineage>
        <taxon>Bacteria</taxon>
        <taxon>Bacillati</taxon>
        <taxon>Bacillota</taxon>
        <taxon>Clostridia</taxon>
        <taxon>Lachnospirales</taxon>
        <taxon>Lachnospiraceae</taxon>
    </lineage>
</organism>
<accession>A0A1I0RWD5</accession>
<dbReference type="Proteomes" id="UP000199701">
    <property type="component" value="Unassembled WGS sequence"/>
</dbReference>
<dbReference type="EMBL" id="FOJI01000027">
    <property type="protein sequence ID" value="SEW45810.1"/>
    <property type="molecule type" value="Genomic_DNA"/>
</dbReference>
<name>A0A1I0RWD5_9FIRM</name>
<evidence type="ECO:0000313" key="2">
    <source>
        <dbReference type="Proteomes" id="UP000199701"/>
    </source>
</evidence>
<protein>
    <submittedName>
        <fullName evidence="1">Uncharacterized protein</fullName>
    </submittedName>
</protein>
<dbReference type="OrthoDB" id="2003409at2"/>
<dbReference type="RefSeq" id="WP_139197351.1">
    <property type="nucleotide sequence ID" value="NZ_FOJI01000027.1"/>
</dbReference>
<reference evidence="1 2" key="1">
    <citation type="submission" date="2016-10" db="EMBL/GenBank/DDBJ databases">
        <authorList>
            <person name="de Groot N.N."/>
        </authorList>
    </citation>
    <scope>NUCLEOTIDE SEQUENCE [LARGE SCALE GENOMIC DNA]</scope>
    <source>
        <strain evidence="1 2">DSM 9179</strain>
    </source>
</reference>
<keyword evidence="2" id="KW-1185">Reference proteome</keyword>
<evidence type="ECO:0000313" key="1">
    <source>
        <dbReference type="EMBL" id="SEW45810.1"/>
    </source>
</evidence>
<proteinExistence type="predicted"/>
<dbReference type="AlphaFoldDB" id="A0A1I0RWD5"/>